<evidence type="ECO:0000313" key="3">
    <source>
        <dbReference type="Proteomes" id="UP000295008"/>
    </source>
</evidence>
<dbReference type="EMBL" id="SLUN01000007">
    <property type="protein sequence ID" value="TCL71566.1"/>
    <property type="molecule type" value="Genomic_DNA"/>
</dbReference>
<dbReference type="AlphaFoldDB" id="A0A4R1RXZ7"/>
<dbReference type="Proteomes" id="UP000295008">
    <property type="component" value="Unassembled WGS sequence"/>
</dbReference>
<proteinExistence type="predicted"/>
<keyword evidence="1" id="KW-1133">Transmembrane helix</keyword>
<name>A0A4R1RXZ7_HYDET</name>
<organism evidence="2 3">
    <name type="scientific">Hydrogenispora ethanolica</name>
    <dbReference type="NCBI Taxonomy" id="1082276"/>
    <lineage>
        <taxon>Bacteria</taxon>
        <taxon>Bacillati</taxon>
        <taxon>Bacillota</taxon>
        <taxon>Hydrogenispora</taxon>
    </lineage>
</organism>
<evidence type="ECO:0000256" key="1">
    <source>
        <dbReference type="SAM" id="Phobius"/>
    </source>
</evidence>
<feature type="transmembrane region" description="Helical" evidence="1">
    <location>
        <begin position="20"/>
        <end position="43"/>
    </location>
</feature>
<reference evidence="2 3" key="1">
    <citation type="submission" date="2019-03" db="EMBL/GenBank/DDBJ databases">
        <title>Genomic Encyclopedia of Type Strains, Phase IV (KMG-IV): sequencing the most valuable type-strain genomes for metagenomic binning, comparative biology and taxonomic classification.</title>
        <authorList>
            <person name="Goeker M."/>
        </authorList>
    </citation>
    <scope>NUCLEOTIDE SEQUENCE [LARGE SCALE GENOMIC DNA]</scope>
    <source>
        <strain evidence="2 3">LX-B</strain>
    </source>
</reference>
<comment type="caution">
    <text evidence="2">The sequence shown here is derived from an EMBL/GenBank/DDBJ whole genome shotgun (WGS) entry which is preliminary data.</text>
</comment>
<keyword evidence="1" id="KW-0472">Membrane</keyword>
<protein>
    <submittedName>
        <fullName evidence="2">Uncharacterized protein</fullName>
    </submittedName>
</protein>
<gene>
    <name evidence="2" type="ORF">EDC14_100728</name>
</gene>
<keyword evidence="1" id="KW-0812">Transmembrane</keyword>
<keyword evidence="3" id="KW-1185">Reference proteome</keyword>
<evidence type="ECO:0000313" key="2">
    <source>
        <dbReference type="EMBL" id="TCL71566.1"/>
    </source>
</evidence>
<accession>A0A4R1RXZ7</accession>
<sequence length="48" mass="5535">MKPVFLEKARAYLRDDAMILGILTEIGYVLFISFISFGICLILQELIR</sequence>